<dbReference type="Pfam" id="PF00581">
    <property type="entry name" value="Rhodanese"/>
    <property type="match status" value="1"/>
</dbReference>
<dbReference type="GO" id="GO:0006749">
    <property type="term" value="P:glutathione metabolic process"/>
    <property type="evidence" value="ECO:0007669"/>
    <property type="project" value="InterPro"/>
</dbReference>
<dbReference type="Pfam" id="PF00753">
    <property type="entry name" value="Lactamase_B"/>
    <property type="match status" value="2"/>
</dbReference>
<dbReference type="CDD" id="cd07724">
    <property type="entry name" value="POD-like_MBL-fold"/>
    <property type="match status" value="1"/>
</dbReference>
<evidence type="ECO:0000313" key="4">
    <source>
        <dbReference type="Proteomes" id="UP000646827"/>
    </source>
</evidence>
<sequence>MLKLFQTNLFHSYTPTTVTKTVLHRTHSPFIITTSIIRMVSTTTTTTTTTVKDMTPMELNQLLQKQHKNDPFRKNLKLIDARERHEIESLGRIESASNIPHKVFTNDIETYSAALNEYEKDSKVVIHCMSGRRSLEVAKHAVSMGFKDVYNLVGGFKQWSSDELPVLKYNNNHSPWVHTIFEKETETAQYIVTDIETKEAYIIDPVLDYDPFSASVRPSMAKQILDFIEKHNLNVTKIIDTHVHADHLSAAHYLKNKLSSKPEFWMGSKVTQVQEVFSKKYNLPNLKLSKNGDHFDKLVNENETWTLGKNIQCMALNTPGHTPACMSYKIGDAAFVGDTLFMPDIGTARCDFPGGSAEKMYNSIHKMYKDWPNDTRIYVGHDYPPPNSGRSYEVMTLLEAHKESNKMISEDIPLEKYIELRNQRDAQLKAPRYIHPSLQTNLRGGLLPNEEKSTEGDESAGRFFKIPVRWQD</sequence>
<evidence type="ECO:0000313" key="3">
    <source>
        <dbReference type="EMBL" id="KAG2223499.1"/>
    </source>
</evidence>
<dbReference type="CDD" id="cd00158">
    <property type="entry name" value="RHOD"/>
    <property type="match status" value="1"/>
</dbReference>
<protein>
    <recommendedName>
        <fullName evidence="2">Rhodanese domain-containing protein</fullName>
    </recommendedName>
</protein>
<dbReference type="InterPro" id="IPR001279">
    <property type="entry name" value="Metallo-B-lactamas"/>
</dbReference>
<dbReference type="EMBL" id="JAEPRB010000060">
    <property type="protein sequence ID" value="KAG2223499.1"/>
    <property type="molecule type" value="Genomic_DNA"/>
</dbReference>
<keyword evidence="4" id="KW-1185">Reference proteome</keyword>
<dbReference type="Gene3D" id="3.40.250.10">
    <property type="entry name" value="Rhodanese-like domain"/>
    <property type="match status" value="1"/>
</dbReference>
<evidence type="ECO:0000259" key="2">
    <source>
        <dbReference type="PROSITE" id="PS50206"/>
    </source>
</evidence>
<comment type="caution">
    <text evidence="3">The sequence shown here is derived from an EMBL/GenBank/DDBJ whole genome shotgun (WGS) entry which is preliminary data.</text>
</comment>
<dbReference type="InterPro" id="IPR051682">
    <property type="entry name" value="Mito_Persulfide_Diox"/>
</dbReference>
<dbReference type="Gene3D" id="3.60.15.10">
    <property type="entry name" value="Ribonuclease Z/Hydroxyacylglutathione hydrolase-like"/>
    <property type="match status" value="1"/>
</dbReference>
<proteinExistence type="predicted"/>
<dbReference type="InterPro" id="IPR036873">
    <property type="entry name" value="Rhodanese-like_dom_sf"/>
</dbReference>
<dbReference type="GO" id="GO:0046872">
    <property type="term" value="F:metal ion binding"/>
    <property type="evidence" value="ECO:0007669"/>
    <property type="project" value="UniProtKB-KW"/>
</dbReference>
<keyword evidence="1" id="KW-0479">Metal-binding</keyword>
<dbReference type="SUPFAM" id="SSF52821">
    <property type="entry name" value="Rhodanese/Cell cycle control phosphatase"/>
    <property type="match status" value="1"/>
</dbReference>
<dbReference type="PANTHER" id="PTHR43084:SF1">
    <property type="entry name" value="PERSULFIDE DIOXYGENASE ETHE1, MITOCHONDRIAL"/>
    <property type="match status" value="1"/>
</dbReference>
<dbReference type="AlphaFoldDB" id="A0A8H7S4N7"/>
<gene>
    <name evidence="3" type="ORF">INT45_001247</name>
</gene>
<dbReference type="Proteomes" id="UP000646827">
    <property type="component" value="Unassembled WGS sequence"/>
</dbReference>
<dbReference type="InterPro" id="IPR044528">
    <property type="entry name" value="POD-like_MBL-fold"/>
</dbReference>
<feature type="domain" description="Rhodanese" evidence="2">
    <location>
        <begin position="72"/>
        <end position="168"/>
    </location>
</feature>
<accession>A0A8H7S4N7</accession>
<evidence type="ECO:0000256" key="1">
    <source>
        <dbReference type="ARBA" id="ARBA00022723"/>
    </source>
</evidence>
<dbReference type="OrthoDB" id="449487at2759"/>
<dbReference type="SMART" id="SM00849">
    <property type="entry name" value="Lactamase_B"/>
    <property type="match status" value="1"/>
</dbReference>
<dbReference type="InterPro" id="IPR001763">
    <property type="entry name" value="Rhodanese-like_dom"/>
</dbReference>
<dbReference type="PANTHER" id="PTHR43084">
    <property type="entry name" value="PERSULFIDE DIOXYGENASE ETHE1"/>
    <property type="match status" value="1"/>
</dbReference>
<organism evidence="3 4">
    <name type="scientific">Circinella minor</name>
    <dbReference type="NCBI Taxonomy" id="1195481"/>
    <lineage>
        <taxon>Eukaryota</taxon>
        <taxon>Fungi</taxon>
        <taxon>Fungi incertae sedis</taxon>
        <taxon>Mucoromycota</taxon>
        <taxon>Mucoromycotina</taxon>
        <taxon>Mucoromycetes</taxon>
        <taxon>Mucorales</taxon>
        <taxon>Lichtheimiaceae</taxon>
        <taxon>Circinella</taxon>
    </lineage>
</organism>
<name>A0A8H7S4N7_9FUNG</name>
<dbReference type="GO" id="GO:0050313">
    <property type="term" value="F:sulfur dioxygenase activity"/>
    <property type="evidence" value="ECO:0007669"/>
    <property type="project" value="InterPro"/>
</dbReference>
<reference evidence="3 4" key="1">
    <citation type="submission" date="2020-12" db="EMBL/GenBank/DDBJ databases">
        <title>Metabolic potential, ecology and presence of endohyphal bacteria is reflected in genomic diversity of Mucoromycotina.</title>
        <authorList>
            <person name="Muszewska A."/>
            <person name="Okrasinska A."/>
            <person name="Steczkiewicz K."/>
            <person name="Drgas O."/>
            <person name="Orlowska M."/>
            <person name="Perlinska-Lenart U."/>
            <person name="Aleksandrzak-Piekarczyk T."/>
            <person name="Szatraj K."/>
            <person name="Zielenkiewicz U."/>
            <person name="Pilsyk S."/>
            <person name="Malc E."/>
            <person name="Mieczkowski P."/>
            <person name="Kruszewska J.S."/>
            <person name="Biernat P."/>
            <person name="Pawlowska J."/>
        </authorList>
    </citation>
    <scope>NUCLEOTIDE SEQUENCE [LARGE SCALE GENOMIC DNA]</scope>
    <source>
        <strain evidence="3 4">CBS 142.35</strain>
    </source>
</reference>
<dbReference type="PROSITE" id="PS50206">
    <property type="entry name" value="RHODANESE_3"/>
    <property type="match status" value="1"/>
</dbReference>
<dbReference type="SMART" id="SM00450">
    <property type="entry name" value="RHOD"/>
    <property type="match status" value="1"/>
</dbReference>
<dbReference type="SUPFAM" id="SSF56281">
    <property type="entry name" value="Metallo-hydrolase/oxidoreductase"/>
    <property type="match status" value="1"/>
</dbReference>
<dbReference type="GO" id="GO:0070813">
    <property type="term" value="P:hydrogen sulfide metabolic process"/>
    <property type="evidence" value="ECO:0007669"/>
    <property type="project" value="TreeGrafter"/>
</dbReference>
<dbReference type="InterPro" id="IPR036866">
    <property type="entry name" value="RibonucZ/Hydroxyglut_hydro"/>
</dbReference>